<feature type="signal peptide" evidence="1">
    <location>
        <begin position="1"/>
        <end position="22"/>
    </location>
</feature>
<dbReference type="PANTHER" id="PTHR47723">
    <property type="entry name" value="OS05G0353850 PROTEIN"/>
    <property type="match status" value="1"/>
</dbReference>
<name>A0ABD1W539_9LAMI</name>
<proteinExistence type="predicted"/>
<comment type="caution">
    <text evidence="3">The sequence shown here is derived from an EMBL/GenBank/DDBJ whole genome shotgun (WGS) entry which is preliminary data.</text>
</comment>
<keyword evidence="1" id="KW-0732">Signal</keyword>
<reference evidence="4" key="1">
    <citation type="submission" date="2024-07" db="EMBL/GenBank/DDBJ databases">
        <title>Two chromosome-level genome assemblies of Korean endemic species Abeliophyllum distichum and Forsythia ovata (Oleaceae).</title>
        <authorList>
            <person name="Jang H."/>
        </authorList>
    </citation>
    <scope>NUCLEOTIDE SEQUENCE [LARGE SCALE GENOMIC DNA]</scope>
</reference>
<gene>
    <name evidence="3" type="ORF">Fot_13859</name>
</gene>
<dbReference type="SUPFAM" id="SSF53098">
    <property type="entry name" value="Ribonuclease H-like"/>
    <property type="match status" value="1"/>
</dbReference>
<dbReference type="EMBL" id="JBFOLJ010000004">
    <property type="protein sequence ID" value="KAL2544626.1"/>
    <property type="molecule type" value="Genomic_DNA"/>
</dbReference>
<dbReference type="InterPro" id="IPR053151">
    <property type="entry name" value="RNase_H-like"/>
</dbReference>
<keyword evidence="4" id="KW-1185">Reference proteome</keyword>
<dbReference type="AlphaFoldDB" id="A0ABD1W539"/>
<dbReference type="InterPro" id="IPR044730">
    <property type="entry name" value="RNase_H-like_dom_plant"/>
</dbReference>
<evidence type="ECO:0000259" key="2">
    <source>
        <dbReference type="Pfam" id="PF13456"/>
    </source>
</evidence>
<evidence type="ECO:0000256" key="1">
    <source>
        <dbReference type="SAM" id="SignalP"/>
    </source>
</evidence>
<feature type="domain" description="RNase H type-1" evidence="2">
    <location>
        <begin position="109"/>
        <end position="224"/>
    </location>
</feature>
<organism evidence="3 4">
    <name type="scientific">Forsythia ovata</name>
    <dbReference type="NCBI Taxonomy" id="205694"/>
    <lineage>
        <taxon>Eukaryota</taxon>
        <taxon>Viridiplantae</taxon>
        <taxon>Streptophyta</taxon>
        <taxon>Embryophyta</taxon>
        <taxon>Tracheophyta</taxon>
        <taxon>Spermatophyta</taxon>
        <taxon>Magnoliopsida</taxon>
        <taxon>eudicotyledons</taxon>
        <taxon>Gunneridae</taxon>
        <taxon>Pentapetalae</taxon>
        <taxon>asterids</taxon>
        <taxon>lamiids</taxon>
        <taxon>Lamiales</taxon>
        <taxon>Oleaceae</taxon>
        <taxon>Forsythieae</taxon>
        <taxon>Forsythia</taxon>
    </lineage>
</organism>
<sequence>MEKNFDMPCLQLFGCLIWVLWQEQNGTLHGSSSRSTSILVSGLEYMFGDDTEKTETRIRPQQGVLIASHDFMRSHEPGKKDAVSFQAIPGDRMIRWQTLRVHFLKLNTDVLICGGSRQIGTRGIIRDHHGHVMAVFARTFIGSFEVVEAELIALREGLEFANSLNYQLEAVEVDYLSIVRELESDFTFSPLAELLHDVSTLIKLCRGPCQYIPCEGNCVAHELALGSFSLSHSYWTNCIPLFSLAFIFGEI</sequence>
<evidence type="ECO:0000313" key="4">
    <source>
        <dbReference type="Proteomes" id="UP001604277"/>
    </source>
</evidence>
<feature type="chain" id="PRO_5044834582" description="RNase H type-1 domain-containing protein" evidence="1">
    <location>
        <begin position="23"/>
        <end position="251"/>
    </location>
</feature>
<accession>A0ABD1W539</accession>
<dbReference type="Proteomes" id="UP001604277">
    <property type="component" value="Unassembled WGS sequence"/>
</dbReference>
<dbReference type="InterPro" id="IPR002156">
    <property type="entry name" value="RNaseH_domain"/>
</dbReference>
<protein>
    <recommendedName>
        <fullName evidence="2">RNase H type-1 domain-containing protein</fullName>
    </recommendedName>
</protein>
<dbReference type="CDD" id="cd06222">
    <property type="entry name" value="RNase_H_like"/>
    <property type="match status" value="1"/>
</dbReference>
<dbReference type="InterPro" id="IPR036397">
    <property type="entry name" value="RNaseH_sf"/>
</dbReference>
<evidence type="ECO:0000313" key="3">
    <source>
        <dbReference type="EMBL" id="KAL2544626.1"/>
    </source>
</evidence>
<dbReference type="Pfam" id="PF13456">
    <property type="entry name" value="RVT_3"/>
    <property type="match status" value="1"/>
</dbReference>
<dbReference type="Gene3D" id="3.30.420.10">
    <property type="entry name" value="Ribonuclease H-like superfamily/Ribonuclease H"/>
    <property type="match status" value="1"/>
</dbReference>
<dbReference type="PANTHER" id="PTHR47723:SF19">
    <property type="entry name" value="POLYNUCLEOTIDYL TRANSFERASE, RIBONUCLEASE H-LIKE SUPERFAMILY PROTEIN"/>
    <property type="match status" value="1"/>
</dbReference>
<dbReference type="InterPro" id="IPR012337">
    <property type="entry name" value="RNaseH-like_sf"/>
</dbReference>